<keyword evidence="5" id="KW-0479">Metal-binding</keyword>
<evidence type="ECO:0000259" key="8">
    <source>
        <dbReference type="Pfam" id="PF00432"/>
    </source>
</evidence>
<comment type="similarity">
    <text evidence="2">Belongs to the protein prenyltransferase subunit beta family.</text>
</comment>
<dbReference type="GO" id="GO:0005953">
    <property type="term" value="C:CAAX-protein geranylgeranyltransferase complex"/>
    <property type="evidence" value="ECO:0007669"/>
    <property type="project" value="TreeGrafter"/>
</dbReference>
<comment type="cofactor">
    <cofactor evidence="1">
        <name>Zn(2+)</name>
        <dbReference type="ChEBI" id="CHEBI:29105"/>
    </cofactor>
</comment>
<dbReference type="SUPFAM" id="SSF48239">
    <property type="entry name" value="Terpenoid cyclases/Protein prenyltransferases"/>
    <property type="match status" value="1"/>
</dbReference>
<evidence type="ECO:0000256" key="3">
    <source>
        <dbReference type="ARBA" id="ARBA00022602"/>
    </source>
</evidence>
<evidence type="ECO:0000256" key="7">
    <source>
        <dbReference type="ARBA" id="ARBA00022833"/>
    </source>
</evidence>
<dbReference type="InterPro" id="IPR045089">
    <property type="entry name" value="PGGT1B-like"/>
</dbReference>
<evidence type="ECO:0000256" key="4">
    <source>
        <dbReference type="ARBA" id="ARBA00022679"/>
    </source>
</evidence>
<proteinExistence type="inferred from homology"/>
<dbReference type="PANTHER" id="PTHR11774">
    <property type="entry name" value="GERANYLGERANYL TRANSFERASE TYPE BETA SUBUNIT"/>
    <property type="match status" value="1"/>
</dbReference>
<evidence type="ECO:0000256" key="5">
    <source>
        <dbReference type="ARBA" id="ARBA00022723"/>
    </source>
</evidence>
<evidence type="ECO:0000313" key="9">
    <source>
        <dbReference type="EMBL" id="CAE2281266.1"/>
    </source>
</evidence>
<evidence type="ECO:0000256" key="2">
    <source>
        <dbReference type="ARBA" id="ARBA00010497"/>
    </source>
</evidence>
<organism evidence="9">
    <name type="scientific">Paramoeba aestuarina</name>
    <dbReference type="NCBI Taxonomy" id="180227"/>
    <lineage>
        <taxon>Eukaryota</taxon>
        <taxon>Amoebozoa</taxon>
        <taxon>Discosea</taxon>
        <taxon>Flabellinia</taxon>
        <taxon>Dactylopodida</taxon>
        <taxon>Paramoebidae</taxon>
        <taxon>Paramoeba</taxon>
    </lineage>
</organism>
<dbReference type="Pfam" id="PF00432">
    <property type="entry name" value="Prenyltrans"/>
    <property type="match status" value="1"/>
</dbReference>
<reference evidence="9" key="1">
    <citation type="submission" date="2021-01" db="EMBL/GenBank/DDBJ databases">
        <authorList>
            <person name="Corre E."/>
            <person name="Pelletier E."/>
            <person name="Niang G."/>
            <person name="Scheremetjew M."/>
            <person name="Finn R."/>
            <person name="Kale V."/>
            <person name="Holt S."/>
            <person name="Cochrane G."/>
            <person name="Meng A."/>
            <person name="Brown T."/>
            <person name="Cohen L."/>
        </authorList>
    </citation>
    <scope>NUCLEOTIDE SEQUENCE</scope>
    <source>
        <strain evidence="9">SoJaBio B1-5/56/2</strain>
    </source>
</reference>
<dbReference type="AlphaFoldDB" id="A0A7S4K1S3"/>
<keyword evidence="4" id="KW-0808">Transferase</keyword>
<dbReference type="InterPro" id="IPR001330">
    <property type="entry name" value="Prenyltrans"/>
</dbReference>
<dbReference type="Gene3D" id="1.50.10.20">
    <property type="match status" value="1"/>
</dbReference>
<name>A0A7S4K1S3_9EUKA</name>
<dbReference type="GO" id="GO:0004662">
    <property type="term" value="F:CAAX-protein geranylgeranyltransferase activity"/>
    <property type="evidence" value="ECO:0007669"/>
    <property type="project" value="TreeGrafter"/>
</dbReference>
<dbReference type="EMBL" id="HBKR01005362">
    <property type="protein sequence ID" value="CAE2281266.1"/>
    <property type="molecule type" value="Transcribed_RNA"/>
</dbReference>
<evidence type="ECO:0000256" key="1">
    <source>
        <dbReference type="ARBA" id="ARBA00001947"/>
    </source>
</evidence>
<feature type="domain" description="Prenyltransferase alpha-alpha toroid" evidence="8">
    <location>
        <begin position="6"/>
        <end position="325"/>
    </location>
</feature>
<dbReference type="GO" id="GO:0046872">
    <property type="term" value="F:metal ion binding"/>
    <property type="evidence" value="ECO:0007669"/>
    <property type="project" value="UniProtKB-KW"/>
</dbReference>
<keyword evidence="3" id="KW-0637">Prenyltransferase</keyword>
<gene>
    <name evidence="9" type="ORF">NAES01612_LOCUS3598</name>
</gene>
<keyword evidence="6" id="KW-0677">Repeat</keyword>
<sequence>MEKKELNRKLHVGFWRKHLAELPEQYAPQESNRLTLLYFVICALDLLDSLPVDEERKKIIDWVYAQQILPPEGNREDDKENLWTHCGFRGSPFYGHPYADGGSIAGTHDHNHIAMVYTALAILRVLGDDFGRLNKQAILDGLKFLRNDDGSFRPHPFHCEADMRYVYCAAAISYFLCDWSAMDVPKTTEYIFKSRSYEDIFSQGPGEEGHGGSTYCALATLALTGQIDKIPEKDNTVRWLLERQSLGFQGRPNKDPDTCYSFWVGGSLSMLGSFSLVDAELLRAFIYQCEYKYGGFAKCPNHPPDVLHAYYSLCGLSACGEDDLPPVFFPLGISQRAADTLPPCPPAPTQ</sequence>
<dbReference type="PANTHER" id="PTHR11774:SF4">
    <property type="entry name" value="GERANYLGERANYL TRANSFERASE TYPE-1 SUBUNIT BETA"/>
    <property type="match status" value="1"/>
</dbReference>
<dbReference type="InterPro" id="IPR008930">
    <property type="entry name" value="Terpenoid_cyclase/PrenylTrfase"/>
</dbReference>
<evidence type="ECO:0000256" key="6">
    <source>
        <dbReference type="ARBA" id="ARBA00022737"/>
    </source>
</evidence>
<keyword evidence="7" id="KW-0862">Zinc</keyword>
<protein>
    <recommendedName>
        <fullName evidence="8">Prenyltransferase alpha-alpha toroid domain-containing protein</fullName>
    </recommendedName>
</protein>
<accession>A0A7S4K1S3</accession>